<name>B0BYQ9_ACAM1</name>
<evidence type="ECO:0000313" key="10">
    <source>
        <dbReference type="Proteomes" id="UP000000268"/>
    </source>
</evidence>
<dbReference type="Proteomes" id="UP000000268">
    <property type="component" value="Chromosome"/>
</dbReference>
<feature type="transmembrane region" description="Helical" evidence="8">
    <location>
        <begin position="74"/>
        <end position="91"/>
    </location>
</feature>
<evidence type="ECO:0000256" key="4">
    <source>
        <dbReference type="ARBA" id="ARBA00022692"/>
    </source>
</evidence>
<dbReference type="eggNOG" id="COG0472">
    <property type="taxonomic scope" value="Bacteria"/>
</dbReference>
<organism evidence="9 10">
    <name type="scientific">Acaryochloris marina (strain MBIC 11017)</name>
    <dbReference type="NCBI Taxonomy" id="329726"/>
    <lineage>
        <taxon>Bacteria</taxon>
        <taxon>Bacillati</taxon>
        <taxon>Cyanobacteriota</taxon>
        <taxon>Cyanophyceae</taxon>
        <taxon>Acaryochloridales</taxon>
        <taxon>Acaryochloridaceae</taxon>
        <taxon>Acaryochloris</taxon>
    </lineage>
</organism>
<keyword evidence="10" id="KW-1185">Reference proteome</keyword>
<dbReference type="GO" id="GO:0016780">
    <property type="term" value="F:phosphotransferase activity, for other substituted phosphate groups"/>
    <property type="evidence" value="ECO:0007669"/>
    <property type="project" value="InterPro"/>
</dbReference>
<dbReference type="OrthoDB" id="9783652at2"/>
<dbReference type="Pfam" id="PF00953">
    <property type="entry name" value="Glycos_transf_4"/>
    <property type="match status" value="1"/>
</dbReference>
<keyword evidence="7" id="KW-0479">Metal-binding</keyword>
<feature type="transmembrane region" description="Helical" evidence="8">
    <location>
        <begin position="201"/>
        <end position="220"/>
    </location>
</feature>
<dbReference type="EMBL" id="CP000828">
    <property type="protein sequence ID" value="ABW27075.1"/>
    <property type="molecule type" value="Genomic_DNA"/>
</dbReference>
<proteinExistence type="predicted"/>
<protein>
    <submittedName>
        <fullName evidence="9">Glycosyl transferase, group 4 family protein, putative</fullName>
    </submittedName>
</protein>
<dbReference type="CDD" id="cd06854">
    <property type="entry name" value="GT_WbpL_WbcO_like"/>
    <property type="match status" value="1"/>
</dbReference>
<keyword evidence="4 8" id="KW-0812">Transmembrane</keyword>
<dbReference type="GO" id="GO:0009103">
    <property type="term" value="P:lipopolysaccharide biosynthetic process"/>
    <property type="evidence" value="ECO:0007669"/>
    <property type="project" value="TreeGrafter"/>
</dbReference>
<feature type="transmembrane region" description="Helical" evidence="8">
    <location>
        <begin position="303"/>
        <end position="320"/>
    </location>
</feature>
<feature type="transmembrane region" description="Helical" evidence="8">
    <location>
        <begin position="232"/>
        <end position="252"/>
    </location>
</feature>
<dbReference type="InterPro" id="IPR000715">
    <property type="entry name" value="Glycosyl_transferase_4"/>
</dbReference>
<evidence type="ECO:0000256" key="1">
    <source>
        <dbReference type="ARBA" id="ARBA00004651"/>
    </source>
</evidence>
<keyword evidence="2" id="KW-1003">Cell membrane</keyword>
<dbReference type="GO" id="GO:0005886">
    <property type="term" value="C:plasma membrane"/>
    <property type="evidence" value="ECO:0007669"/>
    <property type="project" value="UniProtKB-SubCell"/>
</dbReference>
<sequence>MVFIVVCCLVSCIFSMIGVYALTKTLKQILIDIPNERSSHTQPTPRGGGLGFIMAFAVSAYLSQTLLSDPQITFAYPVWLPLTFLVGVGCMDDWKNLSSTLRYAVQLLVACMIVSQGNAFPQPWLESLGTVGFGVAIATTIIGLTALINFYNFMDGMDGLVAGVSAVQLGFMAVWSQEPVLWLLVSALIGFLYWNWSPAKIFMGDVGSTFLGAVMAITLLNQTGTVEQSWSALAITLPITGDAIYTLFCRAIRGENIFKAHRSHIYQRLHQAKWSHSRVAAVYMGVTVALALLIYGYGSLGAWISLIGVTIAILIAERYLSTHKSLSN</sequence>
<feature type="transmembrane region" description="Helical" evidence="8">
    <location>
        <begin position="279"/>
        <end position="297"/>
    </location>
</feature>
<feature type="transmembrane region" description="Helical" evidence="8">
    <location>
        <begin position="171"/>
        <end position="194"/>
    </location>
</feature>
<dbReference type="HOGENOM" id="CLU_023982_3_0_3"/>
<dbReference type="PANTHER" id="PTHR22926">
    <property type="entry name" value="PHOSPHO-N-ACETYLMURAMOYL-PENTAPEPTIDE-TRANSFERASE"/>
    <property type="match status" value="1"/>
</dbReference>
<dbReference type="GO" id="GO:0044038">
    <property type="term" value="P:cell wall macromolecule biosynthetic process"/>
    <property type="evidence" value="ECO:0007669"/>
    <property type="project" value="TreeGrafter"/>
</dbReference>
<feature type="binding site" evidence="7">
    <location>
        <position position="152"/>
    </location>
    <ligand>
        <name>Mg(2+)</name>
        <dbReference type="ChEBI" id="CHEBI:18420"/>
    </ligand>
</feature>
<keyword evidence="6 8" id="KW-0472">Membrane</keyword>
<dbReference type="GO" id="GO:0071555">
    <property type="term" value="P:cell wall organization"/>
    <property type="evidence" value="ECO:0007669"/>
    <property type="project" value="TreeGrafter"/>
</dbReference>
<evidence type="ECO:0000256" key="3">
    <source>
        <dbReference type="ARBA" id="ARBA00022679"/>
    </source>
</evidence>
<feature type="transmembrane region" description="Helical" evidence="8">
    <location>
        <begin position="103"/>
        <end position="121"/>
    </location>
</feature>
<evidence type="ECO:0000256" key="7">
    <source>
        <dbReference type="PIRSR" id="PIRSR600715-1"/>
    </source>
</evidence>
<gene>
    <name evidence="9" type="ordered locus">AM1_2060</name>
</gene>
<keyword evidence="3 9" id="KW-0808">Transferase</keyword>
<dbReference type="AlphaFoldDB" id="B0BYQ9"/>
<reference evidence="9 10" key="1">
    <citation type="journal article" date="2008" name="Proc. Natl. Acad. Sci. U.S.A.">
        <title>Niche adaptation and genome expansion in the chlorophyll d-producing cyanobacterium Acaryochloris marina.</title>
        <authorList>
            <person name="Swingley W.D."/>
            <person name="Chen M."/>
            <person name="Cheung P.C."/>
            <person name="Conrad A.L."/>
            <person name="Dejesa L.C."/>
            <person name="Hao J."/>
            <person name="Honchak B.M."/>
            <person name="Karbach L.E."/>
            <person name="Kurdoglu A."/>
            <person name="Lahiri S."/>
            <person name="Mastrian S.D."/>
            <person name="Miyashita H."/>
            <person name="Page L."/>
            <person name="Ramakrishna P."/>
            <person name="Satoh S."/>
            <person name="Sattley W.M."/>
            <person name="Shimada Y."/>
            <person name="Taylor H.L."/>
            <person name="Tomo T."/>
            <person name="Tsuchiya T."/>
            <person name="Wang Z.T."/>
            <person name="Raymond J."/>
            <person name="Mimuro M."/>
            <person name="Blankenship R.E."/>
            <person name="Touchman J.W."/>
        </authorList>
    </citation>
    <scope>NUCLEOTIDE SEQUENCE [LARGE SCALE GENOMIC DNA]</scope>
    <source>
        <strain evidence="10">MBIC 11017</strain>
    </source>
</reference>
<dbReference type="PANTHER" id="PTHR22926:SF3">
    <property type="entry name" value="UNDECAPRENYL-PHOSPHATE ALPHA-N-ACETYLGLUCOSAMINYL 1-PHOSPHATE TRANSFERASE"/>
    <property type="match status" value="1"/>
</dbReference>
<evidence type="ECO:0000256" key="5">
    <source>
        <dbReference type="ARBA" id="ARBA00022989"/>
    </source>
</evidence>
<evidence type="ECO:0000313" key="9">
    <source>
        <dbReference type="EMBL" id="ABW27075.1"/>
    </source>
</evidence>
<keyword evidence="7" id="KW-0460">Magnesium</keyword>
<evidence type="ECO:0000256" key="8">
    <source>
        <dbReference type="SAM" id="Phobius"/>
    </source>
</evidence>
<comment type="subcellular location">
    <subcellularLocation>
        <location evidence="1">Cell membrane</location>
        <topology evidence="1">Multi-pass membrane protein</topology>
    </subcellularLocation>
</comment>
<dbReference type="RefSeq" id="WP_012162565.1">
    <property type="nucleotide sequence ID" value="NC_009925.1"/>
</dbReference>
<evidence type="ECO:0000256" key="2">
    <source>
        <dbReference type="ARBA" id="ARBA00022475"/>
    </source>
</evidence>
<evidence type="ECO:0000256" key="6">
    <source>
        <dbReference type="ARBA" id="ARBA00023136"/>
    </source>
</evidence>
<keyword evidence="5 8" id="KW-1133">Transmembrane helix</keyword>
<feature type="transmembrane region" description="Helical" evidence="8">
    <location>
        <begin position="128"/>
        <end position="151"/>
    </location>
</feature>
<dbReference type="GO" id="GO:0046872">
    <property type="term" value="F:metal ion binding"/>
    <property type="evidence" value="ECO:0007669"/>
    <property type="project" value="UniProtKB-KW"/>
</dbReference>
<dbReference type="KEGG" id="amr:AM1_2060"/>
<feature type="binding site" evidence="7">
    <location>
        <position position="205"/>
    </location>
    <ligand>
        <name>Mg(2+)</name>
        <dbReference type="ChEBI" id="CHEBI:18420"/>
    </ligand>
</feature>
<comment type="cofactor">
    <cofactor evidence="7">
        <name>Mg(2+)</name>
        <dbReference type="ChEBI" id="CHEBI:18420"/>
    </cofactor>
</comment>
<dbReference type="STRING" id="329726.AM1_2060"/>
<accession>B0BYQ9</accession>